<feature type="transmembrane region" description="Helical" evidence="1">
    <location>
        <begin position="78"/>
        <end position="104"/>
    </location>
</feature>
<keyword evidence="3" id="KW-1185">Reference proteome</keyword>
<feature type="transmembrane region" description="Helical" evidence="1">
    <location>
        <begin position="15"/>
        <end position="36"/>
    </location>
</feature>
<sequence>MSAEFLTSIVIKHSIPFVLSCTFIELCLFFILPFVACPPSSYTHTQTLSLPLSLSHSFTILIPFHMTQIHAEPKTMELVFLVVSFVLDVPVLFSVGILSGYHIYCVSTNTTTIEGWEKGKVATMVRRGKIQDVKFPYDVGLYNNIKQVLGDNPLFWLWPKSAKGDGLHFAVAKDTGRDSVQLARLSSLSTLSTATRDRNGMSRPVSSTSIIVTCEDDEVRVPSRSSIYINMRELTTAHLNDRNTRSDMALWSPVSDTATLVEDGYSQKGYTVGDYKNYSKEEDSYDQYTFSHNLDRSDTFHSETYLETDMREVKIA</sequence>
<dbReference type="EMBL" id="RBNI01004960">
    <property type="protein sequence ID" value="RUP47110.1"/>
    <property type="molecule type" value="Genomic_DNA"/>
</dbReference>
<accession>A0A433D8B5</accession>
<keyword evidence="1" id="KW-1133">Transmembrane helix</keyword>
<feature type="transmembrane region" description="Helical" evidence="1">
    <location>
        <begin position="48"/>
        <end position="66"/>
    </location>
</feature>
<evidence type="ECO:0000313" key="3">
    <source>
        <dbReference type="Proteomes" id="UP000268093"/>
    </source>
</evidence>
<keyword evidence="1" id="KW-0472">Membrane</keyword>
<comment type="caution">
    <text evidence="2">The sequence shown here is derived from an EMBL/GenBank/DDBJ whole genome shotgun (WGS) entry which is preliminary data.</text>
</comment>
<gene>
    <name evidence="2" type="ORF">BC936DRAFT_146126</name>
</gene>
<dbReference type="InterPro" id="IPR039859">
    <property type="entry name" value="PFA4/ZDH16/20/ERF2-like"/>
</dbReference>
<organism evidence="2 3">
    <name type="scientific">Jimgerdemannia flammicorona</name>
    <dbReference type="NCBI Taxonomy" id="994334"/>
    <lineage>
        <taxon>Eukaryota</taxon>
        <taxon>Fungi</taxon>
        <taxon>Fungi incertae sedis</taxon>
        <taxon>Mucoromycota</taxon>
        <taxon>Mucoromycotina</taxon>
        <taxon>Endogonomycetes</taxon>
        <taxon>Endogonales</taxon>
        <taxon>Endogonaceae</taxon>
        <taxon>Jimgerdemannia</taxon>
    </lineage>
</organism>
<evidence type="ECO:0000313" key="2">
    <source>
        <dbReference type="EMBL" id="RUP47110.1"/>
    </source>
</evidence>
<dbReference type="OrthoDB" id="331948at2759"/>
<dbReference type="AlphaFoldDB" id="A0A433D8B5"/>
<protein>
    <recommendedName>
        <fullName evidence="4">Protein S-acyltransferase</fullName>
    </recommendedName>
</protein>
<keyword evidence="1" id="KW-0812">Transmembrane</keyword>
<evidence type="ECO:0000256" key="1">
    <source>
        <dbReference type="SAM" id="Phobius"/>
    </source>
</evidence>
<name>A0A433D8B5_9FUNG</name>
<proteinExistence type="predicted"/>
<evidence type="ECO:0008006" key="4">
    <source>
        <dbReference type="Google" id="ProtNLM"/>
    </source>
</evidence>
<dbReference type="Proteomes" id="UP000268093">
    <property type="component" value="Unassembled WGS sequence"/>
</dbReference>
<dbReference type="PANTHER" id="PTHR12246">
    <property type="entry name" value="PALMITOYLTRANSFERASE ZDHHC16"/>
    <property type="match status" value="1"/>
</dbReference>
<reference evidence="2 3" key="1">
    <citation type="journal article" date="2018" name="New Phytol.">
        <title>Phylogenomics of Endogonaceae and evolution of mycorrhizas within Mucoromycota.</title>
        <authorList>
            <person name="Chang Y."/>
            <person name="Desiro A."/>
            <person name="Na H."/>
            <person name="Sandor L."/>
            <person name="Lipzen A."/>
            <person name="Clum A."/>
            <person name="Barry K."/>
            <person name="Grigoriev I.V."/>
            <person name="Martin F.M."/>
            <person name="Stajich J.E."/>
            <person name="Smith M.E."/>
            <person name="Bonito G."/>
            <person name="Spatafora J.W."/>
        </authorList>
    </citation>
    <scope>NUCLEOTIDE SEQUENCE [LARGE SCALE GENOMIC DNA]</scope>
    <source>
        <strain evidence="2 3">GMNB39</strain>
    </source>
</reference>
<dbReference type="GO" id="GO:0016409">
    <property type="term" value="F:palmitoyltransferase activity"/>
    <property type="evidence" value="ECO:0007669"/>
    <property type="project" value="InterPro"/>
</dbReference>